<feature type="domain" description="DUF4467" evidence="1">
    <location>
        <begin position="24"/>
        <end position="119"/>
    </location>
</feature>
<proteinExistence type="predicted"/>
<dbReference type="Pfam" id="PF14729">
    <property type="entry name" value="DUF4467"/>
    <property type="match status" value="1"/>
</dbReference>
<name>A0AAP7N4H4_BACAM</name>
<evidence type="ECO:0000313" key="2">
    <source>
        <dbReference type="EMBL" id="OIK19770.1"/>
    </source>
</evidence>
<sequence>MKNLFIFLNIFSVLLLTAYGGNKYGDAIDNVIKKYKNSLIEDRYDTDDVKKDNAVIGVYDGGKYIQLAFYNDGSLNYSTYDYYEKIGNGYEEMEHMPATGEYDRLDLLYKKTPDYEEVKGKGTKANE</sequence>
<dbReference type="AlphaFoldDB" id="A0AAP7N4H4"/>
<accession>A0AAP7N4H4</accession>
<evidence type="ECO:0000259" key="1">
    <source>
        <dbReference type="Pfam" id="PF14729"/>
    </source>
</evidence>
<dbReference type="RefSeq" id="WP_071348270.1">
    <property type="nucleotide sequence ID" value="NZ_MOEA01000004.1"/>
</dbReference>
<dbReference type="Proteomes" id="UP000180036">
    <property type="component" value="Unassembled WGS sequence"/>
</dbReference>
<evidence type="ECO:0000313" key="3">
    <source>
        <dbReference type="Proteomes" id="UP000180036"/>
    </source>
</evidence>
<comment type="caution">
    <text evidence="2">The sequence shown here is derived from an EMBL/GenBank/DDBJ whole genome shotgun (WGS) entry which is preliminary data.</text>
</comment>
<protein>
    <recommendedName>
        <fullName evidence="1">DUF4467 domain-containing protein</fullName>
    </recommendedName>
</protein>
<organism evidence="2 3">
    <name type="scientific">Bacillus amyloliquefaciens</name>
    <name type="common">Bacillus velezensis</name>
    <dbReference type="NCBI Taxonomy" id="1390"/>
    <lineage>
        <taxon>Bacteria</taxon>
        <taxon>Bacillati</taxon>
        <taxon>Bacillota</taxon>
        <taxon>Bacilli</taxon>
        <taxon>Bacillales</taxon>
        <taxon>Bacillaceae</taxon>
        <taxon>Bacillus</taxon>
        <taxon>Bacillus amyloliquefaciens group</taxon>
    </lineage>
</organism>
<reference evidence="2 3" key="1">
    <citation type="submission" date="2016-10" db="EMBL/GenBank/DDBJ databases">
        <authorList>
            <person name="Marach S."/>
            <person name="Prathuangwong S."/>
            <person name="Takikawa Y."/>
            <person name="Dohra H."/>
        </authorList>
    </citation>
    <scope>NUCLEOTIDE SEQUENCE [LARGE SCALE GENOMIC DNA]</scope>
    <source>
        <strain evidence="2 3">K2</strain>
    </source>
</reference>
<gene>
    <name evidence="2" type="ORF">BKP66_15670</name>
</gene>
<dbReference type="EMBL" id="MOEA01000004">
    <property type="protein sequence ID" value="OIK19770.1"/>
    <property type="molecule type" value="Genomic_DNA"/>
</dbReference>
<dbReference type="InterPro" id="IPR028075">
    <property type="entry name" value="DUF4467"/>
</dbReference>